<dbReference type="PANTHER" id="PTHR43072:SF23">
    <property type="entry name" value="UPF0039 PROTEIN C11D3.02C"/>
    <property type="match status" value="1"/>
</dbReference>
<dbReference type="SUPFAM" id="SSF55729">
    <property type="entry name" value="Acyl-CoA N-acyltransferases (Nat)"/>
    <property type="match status" value="1"/>
</dbReference>
<dbReference type="InterPro" id="IPR000182">
    <property type="entry name" value="GNAT_dom"/>
</dbReference>
<organism evidence="4 5">
    <name type="scientific">Frondihabitans sucicola</name>
    <dbReference type="NCBI Taxonomy" id="1268041"/>
    <lineage>
        <taxon>Bacteria</taxon>
        <taxon>Bacillati</taxon>
        <taxon>Actinomycetota</taxon>
        <taxon>Actinomycetes</taxon>
        <taxon>Micrococcales</taxon>
        <taxon>Microbacteriaceae</taxon>
        <taxon>Frondihabitans</taxon>
    </lineage>
</organism>
<dbReference type="InterPro" id="IPR016181">
    <property type="entry name" value="Acyl_CoA_acyltransferase"/>
</dbReference>
<protein>
    <submittedName>
        <fullName evidence="4">N-acetyltransferase</fullName>
    </submittedName>
</protein>
<dbReference type="Pfam" id="PF13420">
    <property type="entry name" value="Acetyltransf_4"/>
    <property type="match status" value="1"/>
</dbReference>
<evidence type="ECO:0000259" key="3">
    <source>
        <dbReference type="PROSITE" id="PS51186"/>
    </source>
</evidence>
<dbReference type="PROSITE" id="PS51186">
    <property type="entry name" value="GNAT"/>
    <property type="match status" value="1"/>
</dbReference>
<keyword evidence="2" id="KW-0012">Acyltransferase</keyword>
<feature type="domain" description="N-acetyltransferase" evidence="3">
    <location>
        <begin position="39"/>
        <end position="202"/>
    </location>
</feature>
<dbReference type="Proteomes" id="UP001321486">
    <property type="component" value="Chromosome"/>
</dbReference>
<dbReference type="EMBL" id="AP027732">
    <property type="protein sequence ID" value="BDZ51912.1"/>
    <property type="molecule type" value="Genomic_DNA"/>
</dbReference>
<evidence type="ECO:0000256" key="1">
    <source>
        <dbReference type="ARBA" id="ARBA00022679"/>
    </source>
</evidence>
<sequence length="215" mass="23613">MRESGVGESCGERSGEGIDIGHDCHYTTHCGYYGAMSSFLVRDATEHDAARCRDVYAPYVESTAITFEEEVPSTDEMRSRITAAQAAHAWLVLEDEQDQRVLGYAYAGPFAKRAAYRWAAEVSVYLAGGEGRRGGGRALYGALFPRLVDRGFRIAMACMTLPNEASVGLHESLGFERVATYPEIGWKLGAWHSTAWMQRRLPGASDPATPPAELR</sequence>
<proteinExistence type="predicted"/>
<evidence type="ECO:0000313" key="4">
    <source>
        <dbReference type="EMBL" id="BDZ51912.1"/>
    </source>
</evidence>
<dbReference type="Gene3D" id="3.40.630.30">
    <property type="match status" value="1"/>
</dbReference>
<accession>A0ABN6Y3K8</accession>
<keyword evidence="1" id="KW-0808">Transferase</keyword>
<evidence type="ECO:0000313" key="5">
    <source>
        <dbReference type="Proteomes" id="UP001321486"/>
    </source>
</evidence>
<evidence type="ECO:0000256" key="2">
    <source>
        <dbReference type="ARBA" id="ARBA00023315"/>
    </source>
</evidence>
<keyword evidence="5" id="KW-1185">Reference proteome</keyword>
<gene>
    <name evidence="4" type="primary">yncA</name>
    <name evidence="4" type="ORF">GCM10025867_41530</name>
</gene>
<reference evidence="5" key="1">
    <citation type="journal article" date="2019" name="Int. J. Syst. Evol. Microbiol.">
        <title>The Global Catalogue of Microorganisms (GCM) 10K type strain sequencing project: providing services to taxonomists for standard genome sequencing and annotation.</title>
        <authorList>
            <consortium name="The Broad Institute Genomics Platform"/>
            <consortium name="The Broad Institute Genome Sequencing Center for Infectious Disease"/>
            <person name="Wu L."/>
            <person name="Ma J."/>
        </authorList>
    </citation>
    <scope>NUCLEOTIDE SEQUENCE [LARGE SCALE GENOMIC DNA]</scope>
    <source>
        <strain evidence="5">NBRC 108728</strain>
    </source>
</reference>
<name>A0ABN6Y3K8_9MICO</name>
<dbReference type="PANTHER" id="PTHR43072">
    <property type="entry name" value="N-ACETYLTRANSFERASE"/>
    <property type="match status" value="1"/>
</dbReference>